<keyword evidence="3" id="KW-1185">Reference proteome</keyword>
<gene>
    <name evidence="2" type="ORF">N7476_002012</name>
</gene>
<feature type="region of interest" description="Disordered" evidence="1">
    <location>
        <begin position="63"/>
        <end position="86"/>
    </location>
</feature>
<organism evidence="2 3">
    <name type="scientific">Penicillium atrosanguineum</name>
    <dbReference type="NCBI Taxonomy" id="1132637"/>
    <lineage>
        <taxon>Eukaryota</taxon>
        <taxon>Fungi</taxon>
        <taxon>Dikarya</taxon>
        <taxon>Ascomycota</taxon>
        <taxon>Pezizomycotina</taxon>
        <taxon>Eurotiomycetes</taxon>
        <taxon>Eurotiomycetidae</taxon>
        <taxon>Eurotiales</taxon>
        <taxon>Aspergillaceae</taxon>
        <taxon>Penicillium</taxon>
    </lineage>
</organism>
<sequence>MATDDYGKIADRRALKSRSVRHWEILIGEHRPEFTSHRPTPRERTIRDHIARENNERVLREHRRQPRTTYLGTSPRTHDTDGDEPATILPNSITEDELLEFVRVHFDEPNKELEEWEALMYTVLDIFISCLDYDPIQHVKQTEDAYEAFRIIE</sequence>
<dbReference type="AlphaFoldDB" id="A0A9W9Q525"/>
<accession>A0A9W9Q525</accession>
<protein>
    <submittedName>
        <fullName evidence="2">Uncharacterized protein</fullName>
    </submittedName>
</protein>
<proteinExistence type="predicted"/>
<evidence type="ECO:0000256" key="1">
    <source>
        <dbReference type="SAM" id="MobiDB-lite"/>
    </source>
</evidence>
<evidence type="ECO:0000313" key="2">
    <source>
        <dbReference type="EMBL" id="KAJ5323412.1"/>
    </source>
</evidence>
<dbReference type="Proteomes" id="UP001147746">
    <property type="component" value="Unassembled WGS sequence"/>
</dbReference>
<evidence type="ECO:0000313" key="3">
    <source>
        <dbReference type="Proteomes" id="UP001147746"/>
    </source>
</evidence>
<comment type="caution">
    <text evidence="2">The sequence shown here is derived from an EMBL/GenBank/DDBJ whole genome shotgun (WGS) entry which is preliminary data.</text>
</comment>
<name>A0A9W9Q525_9EURO</name>
<dbReference type="EMBL" id="JAPZBO010000002">
    <property type="protein sequence ID" value="KAJ5323412.1"/>
    <property type="molecule type" value="Genomic_DNA"/>
</dbReference>
<reference evidence="2" key="1">
    <citation type="submission" date="2022-12" db="EMBL/GenBank/DDBJ databases">
        <authorList>
            <person name="Petersen C."/>
        </authorList>
    </citation>
    <scope>NUCLEOTIDE SEQUENCE</scope>
    <source>
        <strain evidence="2">IBT 21472</strain>
    </source>
</reference>
<reference evidence="2" key="2">
    <citation type="journal article" date="2023" name="IMA Fungus">
        <title>Comparative genomic study of the Penicillium genus elucidates a diverse pangenome and 15 lateral gene transfer events.</title>
        <authorList>
            <person name="Petersen C."/>
            <person name="Sorensen T."/>
            <person name="Nielsen M.R."/>
            <person name="Sondergaard T.E."/>
            <person name="Sorensen J.L."/>
            <person name="Fitzpatrick D.A."/>
            <person name="Frisvad J.C."/>
            <person name="Nielsen K.L."/>
        </authorList>
    </citation>
    <scope>NUCLEOTIDE SEQUENCE</scope>
    <source>
        <strain evidence="2">IBT 21472</strain>
    </source>
</reference>